<reference evidence="1" key="1">
    <citation type="submission" date="2023-04" db="EMBL/GenBank/DDBJ databases">
        <title>A chromosome-level genome assembly of the parasitoid wasp Eretmocerus hayati.</title>
        <authorList>
            <person name="Zhong Y."/>
            <person name="Liu S."/>
            <person name="Liu Y."/>
        </authorList>
    </citation>
    <scope>NUCLEOTIDE SEQUENCE</scope>
    <source>
        <strain evidence="1">ZJU_SS_LIU_2023</strain>
    </source>
</reference>
<gene>
    <name evidence="1" type="ORF">QAD02_023866</name>
</gene>
<keyword evidence="2" id="KW-1185">Reference proteome</keyword>
<name>A0ACC2PX15_9HYME</name>
<protein>
    <submittedName>
        <fullName evidence="1">Uncharacterized protein</fullName>
    </submittedName>
</protein>
<proteinExistence type="predicted"/>
<evidence type="ECO:0000313" key="1">
    <source>
        <dbReference type="EMBL" id="KAJ8688071.1"/>
    </source>
</evidence>
<dbReference type="Proteomes" id="UP001239111">
    <property type="component" value="Chromosome 1"/>
</dbReference>
<dbReference type="EMBL" id="CM056741">
    <property type="protein sequence ID" value="KAJ8688071.1"/>
    <property type="molecule type" value="Genomic_DNA"/>
</dbReference>
<accession>A0ACC2PX15</accession>
<organism evidence="1 2">
    <name type="scientific">Eretmocerus hayati</name>
    <dbReference type="NCBI Taxonomy" id="131215"/>
    <lineage>
        <taxon>Eukaryota</taxon>
        <taxon>Metazoa</taxon>
        <taxon>Ecdysozoa</taxon>
        <taxon>Arthropoda</taxon>
        <taxon>Hexapoda</taxon>
        <taxon>Insecta</taxon>
        <taxon>Pterygota</taxon>
        <taxon>Neoptera</taxon>
        <taxon>Endopterygota</taxon>
        <taxon>Hymenoptera</taxon>
        <taxon>Apocrita</taxon>
        <taxon>Proctotrupomorpha</taxon>
        <taxon>Chalcidoidea</taxon>
        <taxon>Aphelinidae</taxon>
        <taxon>Aphelininae</taxon>
        <taxon>Eretmocerus</taxon>
    </lineage>
</organism>
<comment type="caution">
    <text evidence="1">The sequence shown here is derived from an EMBL/GenBank/DDBJ whole genome shotgun (WGS) entry which is preliminary data.</text>
</comment>
<evidence type="ECO:0000313" key="2">
    <source>
        <dbReference type="Proteomes" id="UP001239111"/>
    </source>
</evidence>
<sequence length="117" mass="12459">MHGCSYSIKFALARDVSARSLRSASESHELHLTAELRLAQFNPGGGLMVTPIFTSSFPPTGTTSPPCDTLQHQPHFSTSLVTLTVHSGSLALPNLQRPPVESLGVILGVESSMADIF</sequence>